<dbReference type="Proteomes" id="UP000238605">
    <property type="component" value="Unassembled WGS sequence"/>
</dbReference>
<dbReference type="EMBL" id="PSNX01000006">
    <property type="protein sequence ID" value="PPE66714.1"/>
    <property type="molecule type" value="Genomic_DNA"/>
</dbReference>
<name>A0A2S5SVH8_9BURK</name>
<keyword evidence="2" id="KW-1185">Reference proteome</keyword>
<accession>A0A2S5SVH8</accession>
<proteinExistence type="predicted"/>
<evidence type="ECO:0000313" key="1">
    <source>
        <dbReference type="EMBL" id="PPE66714.1"/>
    </source>
</evidence>
<evidence type="ECO:0000313" key="2">
    <source>
        <dbReference type="Proteomes" id="UP000238605"/>
    </source>
</evidence>
<sequence length="69" mass="7661">MAGQGYKIFFEGHVVVSGQLDTQGRARHDDVPAQALHVDYEPRQPQPERPWPALREVVQAAQTQLGGQP</sequence>
<dbReference type="AlphaFoldDB" id="A0A2S5SVH8"/>
<comment type="caution">
    <text evidence="1">The sequence shown here is derived from an EMBL/GenBank/DDBJ whole genome shotgun (WGS) entry which is preliminary data.</text>
</comment>
<gene>
    <name evidence="1" type="ORF">C1704_08645</name>
</gene>
<dbReference type="OrthoDB" id="8572364at2"/>
<reference evidence="1 2" key="1">
    <citation type="submission" date="2018-02" db="EMBL/GenBank/DDBJ databases">
        <title>Reclassifiation of [Polyangium] brachysporum DSM 7029 as Guopingzhaonella breviflexa gen. nov., sp. nov., a member of the family Comamonadaceae.</title>
        <authorList>
            <person name="Tang B."/>
        </authorList>
    </citation>
    <scope>NUCLEOTIDE SEQUENCE [LARGE SCALE GENOMIC DNA]</scope>
    <source>
        <strain evidence="1 2">BCRC 80649</strain>
    </source>
</reference>
<protein>
    <submittedName>
        <fullName evidence="1">Uncharacterized protein</fullName>
    </submittedName>
</protein>
<dbReference type="RefSeq" id="WP_104302313.1">
    <property type="nucleotide sequence ID" value="NZ_PSNX01000006.1"/>
</dbReference>
<organism evidence="1 2">
    <name type="scientific">Caldimonas caldifontis</name>
    <dbReference type="NCBI Taxonomy" id="1452508"/>
    <lineage>
        <taxon>Bacteria</taxon>
        <taxon>Pseudomonadati</taxon>
        <taxon>Pseudomonadota</taxon>
        <taxon>Betaproteobacteria</taxon>
        <taxon>Burkholderiales</taxon>
        <taxon>Sphaerotilaceae</taxon>
        <taxon>Caldimonas</taxon>
    </lineage>
</organism>